<protein>
    <submittedName>
        <fullName evidence="18">Vitamin B12 transporter</fullName>
    </submittedName>
</protein>
<keyword evidence="11 12" id="KW-0998">Cell outer membrane</keyword>
<keyword evidence="4 12" id="KW-1134">Transmembrane beta strand</keyword>
<keyword evidence="9 12" id="KW-0472">Membrane</keyword>
<dbReference type="PROSITE" id="PS00430">
    <property type="entry name" value="TONB_DEPENDENT_REC_1"/>
    <property type="match status" value="1"/>
</dbReference>
<evidence type="ECO:0000259" key="16">
    <source>
        <dbReference type="Pfam" id="PF00593"/>
    </source>
</evidence>
<evidence type="ECO:0000256" key="1">
    <source>
        <dbReference type="ARBA" id="ARBA00004571"/>
    </source>
</evidence>
<comment type="similarity">
    <text evidence="2 12 14">Belongs to the TonB-dependent receptor family.</text>
</comment>
<dbReference type="CDD" id="cd01347">
    <property type="entry name" value="ligand_gated_channel"/>
    <property type="match status" value="1"/>
</dbReference>
<evidence type="ECO:0000259" key="17">
    <source>
        <dbReference type="Pfam" id="PF07715"/>
    </source>
</evidence>
<keyword evidence="10" id="KW-0675">Receptor</keyword>
<dbReference type="InterPro" id="IPR036942">
    <property type="entry name" value="Beta-barrel_TonB_sf"/>
</dbReference>
<dbReference type="SUPFAM" id="SSF56935">
    <property type="entry name" value="Porins"/>
    <property type="match status" value="1"/>
</dbReference>
<evidence type="ECO:0000256" key="12">
    <source>
        <dbReference type="PROSITE-ProRule" id="PRU01360"/>
    </source>
</evidence>
<proteinExistence type="inferred from homology"/>
<keyword evidence="6 15" id="KW-0732">Signal</keyword>
<evidence type="ECO:0000256" key="2">
    <source>
        <dbReference type="ARBA" id="ARBA00009810"/>
    </source>
</evidence>
<dbReference type="Pfam" id="PF07715">
    <property type="entry name" value="Plug"/>
    <property type="match status" value="1"/>
</dbReference>
<evidence type="ECO:0000256" key="11">
    <source>
        <dbReference type="ARBA" id="ARBA00023237"/>
    </source>
</evidence>
<dbReference type="GO" id="GO:0006811">
    <property type="term" value="P:monoatomic ion transport"/>
    <property type="evidence" value="ECO:0007669"/>
    <property type="project" value="UniProtKB-KW"/>
</dbReference>
<comment type="subcellular location">
    <subcellularLocation>
        <location evidence="1 12">Cell outer membrane</location>
        <topology evidence="1 12">Multi-pass membrane protein</topology>
    </subcellularLocation>
</comment>
<feature type="signal peptide" evidence="15">
    <location>
        <begin position="1"/>
        <end position="19"/>
    </location>
</feature>
<accession>A0A1K2HNH7</accession>
<reference evidence="18 19" key="1">
    <citation type="submission" date="2016-11" db="EMBL/GenBank/DDBJ databases">
        <authorList>
            <person name="Jaros S."/>
            <person name="Januszkiewicz K."/>
            <person name="Wedrychowicz H."/>
        </authorList>
    </citation>
    <scope>NUCLEOTIDE SEQUENCE [LARGE SCALE GENOMIC DNA]</scope>
    <source>
        <strain evidence="18 19">DSM 18899</strain>
    </source>
</reference>
<dbReference type="PROSITE" id="PS52016">
    <property type="entry name" value="TONB_DEPENDENT_REC_3"/>
    <property type="match status" value="1"/>
</dbReference>
<gene>
    <name evidence="18" type="ORF">SAMN02745887_02943</name>
</gene>
<dbReference type="InterPro" id="IPR012910">
    <property type="entry name" value="Plug_dom"/>
</dbReference>
<dbReference type="InterPro" id="IPR037066">
    <property type="entry name" value="Plug_dom_sf"/>
</dbReference>
<dbReference type="InterPro" id="IPR000531">
    <property type="entry name" value="Beta-barrel_TonB"/>
</dbReference>
<evidence type="ECO:0000256" key="13">
    <source>
        <dbReference type="PROSITE-ProRule" id="PRU10143"/>
    </source>
</evidence>
<keyword evidence="7" id="KW-0406">Ion transport</keyword>
<dbReference type="OrthoDB" id="183532at2"/>
<feature type="domain" description="TonB-dependent receptor-like beta-barrel" evidence="16">
    <location>
        <begin position="170"/>
        <end position="599"/>
    </location>
</feature>
<evidence type="ECO:0000256" key="14">
    <source>
        <dbReference type="RuleBase" id="RU003357"/>
    </source>
</evidence>
<evidence type="ECO:0000256" key="10">
    <source>
        <dbReference type="ARBA" id="ARBA00023170"/>
    </source>
</evidence>
<dbReference type="Pfam" id="PF00593">
    <property type="entry name" value="TonB_dep_Rec_b-barrel"/>
    <property type="match status" value="1"/>
</dbReference>
<evidence type="ECO:0000256" key="3">
    <source>
        <dbReference type="ARBA" id="ARBA00022448"/>
    </source>
</evidence>
<evidence type="ECO:0000256" key="7">
    <source>
        <dbReference type="ARBA" id="ARBA00023065"/>
    </source>
</evidence>
<evidence type="ECO:0000256" key="5">
    <source>
        <dbReference type="ARBA" id="ARBA00022692"/>
    </source>
</evidence>
<dbReference type="GO" id="GO:0015889">
    <property type="term" value="P:cobalamin transport"/>
    <property type="evidence" value="ECO:0007669"/>
    <property type="project" value="TreeGrafter"/>
</dbReference>
<dbReference type="Gene3D" id="2.40.170.20">
    <property type="entry name" value="TonB-dependent receptor, beta-barrel domain"/>
    <property type="match status" value="1"/>
</dbReference>
<sequence>MFRPTLALPLLVASLPGFAATPPIAADSIVVTAARLAQSQADVLGDLTLIERATLERFRGQSLADVLQQQAGVQFTSNGGPGKASSLFLRGSNAGHTIVLIDGVRWGSATLGSPSLQNLPVDQIERVEILRGAAASLYGSDAIGGVVQVFTRRGQNTSQPSLSLGAGSDGQYQASGRLAGQSGKTRYALGLAHSYTDGVSSIANPANPGYYADRDGYQNSSLSAALSHQLVESLELGGNLLYARTESAYDSYVSDANWNSVAQSYDYRDKSTQTSGALWARAQFSPDWQAEFKAGNSRDESRSFTPLSATDLRDAPTSINTRQQSFSWQNDIALGGGTATLGAETLEQTVSGETDYAVRKRRINSLLAGYLLTQDTLRGQINLRQDNNSQFGEHLSGQLGASWSFLPDWQLGSNLGTGFRAPSFNDLYWPGAESPDLQAEKSFNREAFLRYRSKPLQVSFTVYRNTVRNLIAWAPIAPGSWTWKPANIGRAQLSGSTLALDWQANGWLAGGHWDWLDAKDVSGGDNDGKQLLRRARQSGALYGGLRVGSLETRLEVVAQGKRYNDAANTSRLAGYGLLNLSASWQLTRDWQLAARINNLADKQYALVQDYGSLGRNGMLSLNWQPK</sequence>
<dbReference type="PANTHER" id="PTHR30069">
    <property type="entry name" value="TONB-DEPENDENT OUTER MEMBRANE RECEPTOR"/>
    <property type="match status" value="1"/>
</dbReference>
<feature type="chain" id="PRO_5012340247" evidence="15">
    <location>
        <begin position="20"/>
        <end position="626"/>
    </location>
</feature>
<keyword evidence="3 12" id="KW-0813">Transport</keyword>
<evidence type="ECO:0000256" key="6">
    <source>
        <dbReference type="ARBA" id="ARBA00022729"/>
    </source>
</evidence>
<feature type="domain" description="TonB-dependent receptor plug" evidence="17">
    <location>
        <begin position="41"/>
        <end position="146"/>
    </location>
</feature>
<keyword evidence="5 12" id="KW-0812">Transmembrane</keyword>
<evidence type="ECO:0000313" key="19">
    <source>
        <dbReference type="Proteomes" id="UP000186513"/>
    </source>
</evidence>
<evidence type="ECO:0000256" key="9">
    <source>
        <dbReference type="ARBA" id="ARBA00023136"/>
    </source>
</evidence>
<dbReference type="InterPro" id="IPR010916">
    <property type="entry name" value="TonB_box_CS"/>
</dbReference>
<evidence type="ECO:0000313" key="18">
    <source>
        <dbReference type="EMBL" id="SFZ78368.1"/>
    </source>
</evidence>
<dbReference type="PANTHER" id="PTHR30069:SF53">
    <property type="entry name" value="COLICIN I RECEPTOR-RELATED"/>
    <property type="match status" value="1"/>
</dbReference>
<keyword evidence="8 13" id="KW-0798">TonB box</keyword>
<dbReference type="EMBL" id="FPKR01000012">
    <property type="protein sequence ID" value="SFZ78368.1"/>
    <property type="molecule type" value="Genomic_DNA"/>
</dbReference>
<dbReference type="InterPro" id="IPR039426">
    <property type="entry name" value="TonB-dep_rcpt-like"/>
</dbReference>
<feature type="short sequence motif" description="TonB box" evidence="13">
    <location>
        <begin position="28"/>
        <end position="34"/>
    </location>
</feature>
<dbReference type="AlphaFoldDB" id="A0A1K2HNH7"/>
<dbReference type="GO" id="GO:0009279">
    <property type="term" value="C:cell outer membrane"/>
    <property type="evidence" value="ECO:0007669"/>
    <property type="project" value="UniProtKB-SubCell"/>
</dbReference>
<dbReference type="Gene3D" id="2.170.130.10">
    <property type="entry name" value="TonB-dependent receptor, plug domain"/>
    <property type="match status" value="1"/>
</dbReference>
<evidence type="ECO:0000256" key="4">
    <source>
        <dbReference type="ARBA" id="ARBA00022452"/>
    </source>
</evidence>
<name>A0A1K2HNH7_9NEIS</name>
<dbReference type="RefSeq" id="WP_072429437.1">
    <property type="nucleotide sequence ID" value="NZ_FPKR01000012.1"/>
</dbReference>
<dbReference type="STRING" id="1121279.SAMN02745887_02943"/>
<keyword evidence="19" id="KW-1185">Reference proteome</keyword>
<organism evidence="18 19">
    <name type="scientific">Chitinimonas taiwanensis DSM 18899</name>
    <dbReference type="NCBI Taxonomy" id="1121279"/>
    <lineage>
        <taxon>Bacteria</taxon>
        <taxon>Pseudomonadati</taxon>
        <taxon>Pseudomonadota</taxon>
        <taxon>Betaproteobacteria</taxon>
        <taxon>Neisseriales</taxon>
        <taxon>Chitinibacteraceae</taxon>
        <taxon>Chitinimonas</taxon>
    </lineage>
</organism>
<evidence type="ECO:0000256" key="15">
    <source>
        <dbReference type="SAM" id="SignalP"/>
    </source>
</evidence>
<evidence type="ECO:0000256" key="8">
    <source>
        <dbReference type="ARBA" id="ARBA00023077"/>
    </source>
</evidence>
<dbReference type="Proteomes" id="UP000186513">
    <property type="component" value="Unassembled WGS sequence"/>
</dbReference>